<reference evidence="2 3" key="1">
    <citation type="submission" date="2019-06" db="EMBL/GenBank/DDBJ databases">
        <authorList>
            <person name="Palmer J.M."/>
        </authorList>
    </citation>
    <scope>NUCLEOTIDE SEQUENCE [LARGE SCALE GENOMIC DNA]</scope>
    <source>
        <strain evidence="2 3">TWF788</strain>
    </source>
</reference>
<name>A0A7C8KVX7_ORBOL</name>
<dbReference type="AlphaFoldDB" id="A0A7C8KVX7"/>
<gene>
    <name evidence="2" type="ORF">TWF788_009176</name>
</gene>
<evidence type="ECO:0000313" key="3">
    <source>
        <dbReference type="Proteomes" id="UP000479691"/>
    </source>
</evidence>
<proteinExistence type="predicted"/>
<evidence type="ECO:0000313" key="2">
    <source>
        <dbReference type="EMBL" id="KAF3173430.1"/>
    </source>
</evidence>
<accession>A0A7C8KVX7</accession>
<organism evidence="2 3">
    <name type="scientific">Orbilia oligospora</name>
    <name type="common">Nematode-trapping fungus</name>
    <name type="synonym">Arthrobotrys oligospora</name>
    <dbReference type="NCBI Taxonomy" id="2813651"/>
    <lineage>
        <taxon>Eukaryota</taxon>
        <taxon>Fungi</taxon>
        <taxon>Dikarya</taxon>
        <taxon>Ascomycota</taxon>
        <taxon>Pezizomycotina</taxon>
        <taxon>Orbiliomycetes</taxon>
        <taxon>Orbiliales</taxon>
        <taxon>Orbiliaceae</taxon>
        <taxon>Orbilia</taxon>
    </lineage>
</organism>
<protein>
    <submittedName>
        <fullName evidence="2">Uncharacterized protein</fullName>
    </submittedName>
</protein>
<feature type="compositionally biased region" description="Polar residues" evidence="1">
    <location>
        <begin position="1"/>
        <end position="12"/>
    </location>
</feature>
<dbReference type="EMBL" id="JAABOE010000060">
    <property type="protein sequence ID" value="KAF3173430.1"/>
    <property type="molecule type" value="Genomic_DNA"/>
</dbReference>
<feature type="region of interest" description="Disordered" evidence="1">
    <location>
        <begin position="1"/>
        <end position="53"/>
    </location>
</feature>
<comment type="caution">
    <text evidence="2">The sequence shown here is derived from an EMBL/GenBank/DDBJ whole genome shotgun (WGS) entry which is preliminary data.</text>
</comment>
<evidence type="ECO:0000256" key="1">
    <source>
        <dbReference type="SAM" id="MobiDB-lite"/>
    </source>
</evidence>
<sequence>MEPSQQSTTMSPAISPIQLHTPMQSSETSPQPSPQLPENMNSRPSIDEPTPAEKLTSKYNLKNFPMCLPSADLYIDQDRISRNLSDLQLVTDQNLRSNHIFGFTQKGHFYDYKVRDQPPGDPDRLHLYDNPGAISGFTDSEVERILKCDDPAESYRF</sequence>
<dbReference type="Proteomes" id="UP000479691">
    <property type="component" value="Unassembled WGS sequence"/>
</dbReference>